<dbReference type="InterPro" id="IPR000795">
    <property type="entry name" value="T_Tr_GTP-bd_dom"/>
</dbReference>
<dbReference type="SUPFAM" id="SSF54980">
    <property type="entry name" value="EF-G C-terminal domain-like"/>
    <property type="match status" value="2"/>
</dbReference>
<gene>
    <name evidence="5" type="ORF">GA0070613_4449</name>
</gene>
<dbReference type="NCBIfam" id="TIGR00231">
    <property type="entry name" value="small_GTP"/>
    <property type="match status" value="1"/>
</dbReference>
<dbReference type="GO" id="GO:0032790">
    <property type="term" value="P:ribosome disassembly"/>
    <property type="evidence" value="ECO:0007669"/>
    <property type="project" value="TreeGrafter"/>
</dbReference>
<dbReference type="SMART" id="SM00889">
    <property type="entry name" value="EFG_IV"/>
    <property type="match status" value="1"/>
</dbReference>
<dbReference type="SUPFAM" id="SSF52540">
    <property type="entry name" value="P-loop containing nucleoside triphosphate hydrolases"/>
    <property type="match status" value="1"/>
</dbReference>
<dbReference type="InterPro" id="IPR000640">
    <property type="entry name" value="EFG_V-like"/>
</dbReference>
<sequence length="669" mass="71925">MKTLNLGILAHVDAGKTSLTERLLHSAGVIDELGSVDDGSTRTDTMTLERQRGITIRSAVVSFVVDGVTVNLIDTPGHPDFIAEVERVLGVLDGAVLVVSAVEGVQAQTRVLMRTLQRLGIPTLIFVNKVDRAGADPERVLRQIAEKLTPAIIATGRVDAPGTAAARCLPFDPDDPDHAERLVDLLSAHDDALLAAYVADERAVTGRRLRAALAAQTGRARVHPVFAGSAITGAGVEALIAGLVELLPAAEGDEDIPLRGTVFKVERGPAGEKIAYARIFAGTLRVRDRVPFQRDADAKITAISVFADGVAVPVPVVGAGRIARLWGLADVRIGDFLGTPPDRPAGRHHFAPPTLETVVVPCRAADRAALHTALAQLAEQDPLINLRQDDVRQEIAVSLYGEVQKEVIQATLADEYGVRVDCRETTTVCVERVVGVGTAVEWIGKEPNPFLGTVGLLIEPGPVDSGVEFRLGIELGSMPLAFLKAIEETVRETLRQGLRGWEVIDCVITLTHGGYWARQSHSHGVFDKSMSSTAGDFRNLTPLVLMAALTRAGTRVHEPMHRFRLDVPADLFGAVLPVLAGLDAVPRGSTVRGRSYLVEGEVPAGRVHALGQRLPSLTRGEGMLESEFDHYRPVRGPAPGRPRWDHNPLNRKDYLLAVARRVTGAVQDR</sequence>
<dbReference type="Pfam" id="PF00679">
    <property type="entry name" value="EFG_C"/>
    <property type="match status" value="1"/>
</dbReference>
<evidence type="ECO:0000256" key="1">
    <source>
        <dbReference type="ARBA" id="ARBA00022741"/>
    </source>
</evidence>
<dbReference type="FunFam" id="3.40.50.300:FF:002549">
    <property type="entry name" value="Tetracycline resistance protein, GTP-binding elongation family"/>
    <property type="match status" value="1"/>
</dbReference>
<dbReference type="PANTHER" id="PTHR43261">
    <property type="entry name" value="TRANSLATION ELONGATION FACTOR G-RELATED"/>
    <property type="match status" value="1"/>
</dbReference>
<dbReference type="Gene3D" id="3.30.230.10">
    <property type="match status" value="1"/>
</dbReference>
<dbReference type="SUPFAM" id="SSF54211">
    <property type="entry name" value="Ribosomal protein S5 domain 2-like"/>
    <property type="match status" value="1"/>
</dbReference>
<feature type="domain" description="Tr-type G" evidence="4">
    <location>
        <begin position="1"/>
        <end position="251"/>
    </location>
</feature>
<dbReference type="InterPro" id="IPR035647">
    <property type="entry name" value="EFG_III/V"/>
</dbReference>
<dbReference type="EMBL" id="LT607754">
    <property type="protein sequence ID" value="SCG68412.1"/>
    <property type="molecule type" value="Genomic_DNA"/>
</dbReference>
<proteinExistence type="predicted"/>
<dbReference type="InterPro" id="IPR009000">
    <property type="entry name" value="Transl_B-barrel_sf"/>
</dbReference>
<dbReference type="SUPFAM" id="SSF50447">
    <property type="entry name" value="Translation proteins"/>
    <property type="match status" value="1"/>
</dbReference>
<dbReference type="GO" id="GO:0003924">
    <property type="term" value="F:GTPase activity"/>
    <property type="evidence" value="ECO:0007669"/>
    <property type="project" value="InterPro"/>
</dbReference>
<evidence type="ECO:0000313" key="5">
    <source>
        <dbReference type="EMBL" id="SCG68412.1"/>
    </source>
</evidence>
<dbReference type="InterPro" id="IPR005225">
    <property type="entry name" value="Small_GTP-bd"/>
</dbReference>
<evidence type="ECO:0000313" key="6">
    <source>
        <dbReference type="Proteomes" id="UP000198221"/>
    </source>
</evidence>
<dbReference type="InterPro" id="IPR031157">
    <property type="entry name" value="G_TR_CS"/>
</dbReference>
<dbReference type="InterPro" id="IPR005517">
    <property type="entry name" value="Transl_elong_EFG/EF2_IV"/>
</dbReference>
<dbReference type="PANTHER" id="PTHR43261:SF1">
    <property type="entry name" value="RIBOSOME-RELEASING FACTOR 2, MITOCHONDRIAL"/>
    <property type="match status" value="1"/>
</dbReference>
<keyword evidence="2" id="KW-0648">Protein biosynthesis</keyword>
<evidence type="ECO:0000259" key="4">
    <source>
        <dbReference type="PROSITE" id="PS51722"/>
    </source>
</evidence>
<dbReference type="InterPro" id="IPR041095">
    <property type="entry name" value="EFG_II"/>
</dbReference>
<dbReference type="RefSeq" id="WP_089014005.1">
    <property type="nucleotide sequence ID" value="NZ_LT607754.1"/>
</dbReference>
<dbReference type="PRINTS" id="PR00315">
    <property type="entry name" value="ELONGATNFCT"/>
</dbReference>
<dbReference type="PROSITE" id="PS51722">
    <property type="entry name" value="G_TR_2"/>
    <property type="match status" value="1"/>
</dbReference>
<dbReference type="Gene3D" id="3.40.50.300">
    <property type="entry name" value="P-loop containing nucleotide triphosphate hydrolases"/>
    <property type="match status" value="1"/>
</dbReference>
<dbReference type="GO" id="GO:0005525">
    <property type="term" value="F:GTP binding"/>
    <property type="evidence" value="ECO:0007669"/>
    <property type="project" value="UniProtKB-KW"/>
</dbReference>
<dbReference type="Pfam" id="PF22042">
    <property type="entry name" value="EF-G_D2"/>
    <property type="match status" value="1"/>
</dbReference>
<dbReference type="AlphaFoldDB" id="A0A1C5JCZ6"/>
<dbReference type="Proteomes" id="UP000198221">
    <property type="component" value="Chromosome I"/>
</dbReference>
<dbReference type="PROSITE" id="PS00301">
    <property type="entry name" value="G_TR_1"/>
    <property type="match status" value="1"/>
</dbReference>
<dbReference type="PRINTS" id="PR01037">
    <property type="entry name" value="TCRTETOQM"/>
</dbReference>
<keyword evidence="3" id="KW-0342">GTP-binding</keyword>
<dbReference type="Gene3D" id="2.40.30.10">
    <property type="entry name" value="Translation factors"/>
    <property type="match status" value="1"/>
</dbReference>
<organism evidence="5 6">
    <name type="scientific">Micromonospora inositola</name>
    <dbReference type="NCBI Taxonomy" id="47865"/>
    <lineage>
        <taxon>Bacteria</taxon>
        <taxon>Bacillati</taxon>
        <taxon>Actinomycetota</taxon>
        <taxon>Actinomycetes</taxon>
        <taxon>Micromonosporales</taxon>
        <taxon>Micromonosporaceae</taxon>
        <taxon>Micromonospora</taxon>
    </lineage>
</organism>
<dbReference type="Pfam" id="PF14492">
    <property type="entry name" value="EFG_III"/>
    <property type="match status" value="1"/>
</dbReference>
<dbReference type="Pfam" id="PF03764">
    <property type="entry name" value="EFG_IV"/>
    <property type="match status" value="1"/>
</dbReference>
<keyword evidence="6" id="KW-1185">Reference proteome</keyword>
<dbReference type="Pfam" id="PF00009">
    <property type="entry name" value="GTP_EFTU"/>
    <property type="match status" value="1"/>
</dbReference>
<dbReference type="InterPro" id="IPR027417">
    <property type="entry name" value="P-loop_NTPase"/>
</dbReference>
<name>A0A1C5JCZ6_9ACTN</name>
<dbReference type="InterPro" id="IPR020568">
    <property type="entry name" value="Ribosomal_Su5_D2-typ_SF"/>
</dbReference>
<accession>A0A1C5JCZ6</accession>
<protein>
    <submittedName>
        <fullName evidence="5">Ribosomal protection tetracycline resistance protein</fullName>
    </submittedName>
</protein>
<dbReference type="OrthoDB" id="9801472at2"/>
<evidence type="ECO:0000256" key="3">
    <source>
        <dbReference type="ARBA" id="ARBA00023134"/>
    </source>
</evidence>
<reference evidence="6" key="1">
    <citation type="submission" date="2016-06" db="EMBL/GenBank/DDBJ databases">
        <authorList>
            <person name="Varghese N."/>
            <person name="Submissions Spin"/>
        </authorList>
    </citation>
    <scope>NUCLEOTIDE SEQUENCE [LARGE SCALE GENOMIC DNA]</scope>
    <source>
        <strain evidence="6">DSM 43819</strain>
    </source>
</reference>
<dbReference type="InterPro" id="IPR014721">
    <property type="entry name" value="Ribsml_uS5_D2-typ_fold_subgr"/>
</dbReference>
<keyword evidence="1" id="KW-0547">Nucleotide-binding</keyword>
<dbReference type="GO" id="GO:0006412">
    <property type="term" value="P:translation"/>
    <property type="evidence" value="ECO:0007669"/>
    <property type="project" value="UniProtKB-KW"/>
</dbReference>
<evidence type="ECO:0000256" key="2">
    <source>
        <dbReference type="ARBA" id="ARBA00022917"/>
    </source>
</evidence>
<dbReference type="Gene3D" id="3.30.70.870">
    <property type="entry name" value="Elongation Factor G (Translational Gtpase), domain 3"/>
    <property type="match status" value="1"/>
</dbReference>
<dbReference type="CDD" id="cd01684">
    <property type="entry name" value="Tet_like_IV"/>
    <property type="match status" value="1"/>
</dbReference>
<dbReference type="InterPro" id="IPR053905">
    <property type="entry name" value="EF-G-like_DII"/>
</dbReference>
<dbReference type="CDD" id="cd04168">
    <property type="entry name" value="TetM_like"/>
    <property type="match status" value="1"/>
</dbReference>